<dbReference type="Gene3D" id="2.10.109.10">
    <property type="entry name" value="Umud Fragment, subunit A"/>
    <property type="match status" value="1"/>
</dbReference>
<dbReference type="RefSeq" id="WP_068400920.1">
    <property type="nucleotide sequence ID" value="NZ_CP014504.1"/>
</dbReference>
<dbReference type="InterPro" id="IPR001387">
    <property type="entry name" value="Cro/C1-type_HTH"/>
</dbReference>
<evidence type="ECO:0000259" key="2">
    <source>
        <dbReference type="PROSITE" id="PS50943"/>
    </source>
</evidence>
<keyword evidence="1" id="KW-0238">DNA-binding</keyword>
<dbReference type="OrthoDB" id="3831186at2"/>
<gene>
    <name evidence="3" type="ORF">AY601_2334</name>
</gene>
<evidence type="ECO:0000313" key="4">
    <source>
        <dbReference type="Proteomes" id="UP000071561"/>
    </source>
</evidence>
<dbReference type="GO" id="GO:0003677">
    <property type="term" value="F:DNA binding"/>
    <property type="evidence" value="ECO:0007669"/>
    <property type="project" value="UniProtKB-KW"/>
</dbReference>
<evidence type="ECO:0000313" key="3">
    <source>
        <dbReference type="EMBL" id="AMP99228.1"/>
    </source>
</evidence>
<dbReference type="InterPro" id="IPR015927">
    <property type="entry name" value="Peptidase_S24_S26A/B/C"/>
</dbReference>
<feature type="domain" description="HTH cro/C1-type" evidence="2">
    <location>
        <begin position="8"/>
        <end position="62"/>
    </location>
</feature>
<dbReference type="SUPFAM" id="SSF47413">
    <property type="entry name" value="lambda repressor-like DNA-binding domains"/>
    <property type="match status" value="1"/>
</dbReference>
<proteinExistence type="predicted"/>
<dbReference type="AlphaFoldDB" id="A0A127VE87"/>
<dbReference type="CDD" id="cd00093">
    <property type="entry name" value="HTH_XRE"/>
    <property type="match status" value="1"/>
</dbReference>
<dbReference type="Pfam" id="PF00717">
    <property type="entry name" value="Peptidase_S24"/>
    <property type="match status" value="1"/>
</dbReference>
<sequence length="258" mass="29456">MSNISINLKYLRKKKGHTQQQFADLMGIKRSLVGAYEEDRAEPKYDLLKKIAEHYELTMDEFINEIINDNWKPKLKSQGSNLRILSISVDQSDNENIEMVPVKASAGYLNGFSDPEYIKDLPKFQLPLPALKQGTFRAFEIVGDSMLPIQPGSIIIGEYMDNWNDVKTGETYVIVSKNEGVVYKRAGNRFKENKELKLVSDNKLYDPYNVPAEDILEIWKAKAYISSTLPDATPEPTMETLTNMMSQMQKSISQMNKN</sequence>
<dbReference type="PROSITE" id="PS50943">
    <property type="entry name" value="HTH_CROC1"/>
    <property type="match status" value="1"/>
</dbReference>
<dbReference type="PANTHER" id="PTHR46558">
    <property type="entry name" value="TRACRIPTIONAL REGULATORY PROTEIN-RELATED-RELATED"/>
    <property type="match status" value="1"/>
</dbReference>
<dbReference type="PANTHER" id="PTHR46558:SF11">
    <property type="entry name" value="HTH-TYPE TRANSCRIPTIONAL REGULATOR XRE"/>
    <property type="match status" value="1"/>
</dbReference>
<dbReference type="InterPro" id="IPR036286">
    <property type="entry name" value="LexA/Signal_pep-like_sf"/>
</dbReference>
<dbReference type="KEGG" id="pcm:AY601_2334"/>
<dbReference type="Gene3D" id="1.10.260.40">
    <property type="entry name" value="lambda repressor-like DNA-binding domains"/>
    <property type="match status" value="1"/>
</dbReference>
<accession>A0A127VE87</accession>
<dbReference type="EMBL" id="CP014504">
    <property type="protein sequence ID" value="AMP99228.1"/>
    <property type="molecule type" value="Genomic_DNA"/>
</dbReference>
<evidence type="ECO:0000256" key="1">
    <source>
        <dbReference type="ARBA" id="ARBA00023125"/>
    </source>
</evidence>
<dbReference type="Proteomes" id="UP000071561">
    <property type="component" value="Chromosome"/>
</dbReference>
<protein>
    <submittedName>
        <fullName evidence="3">Transcriptional regulator</fullName>
    </submittedName>
</protein>
<dbReference type="SUPFAM" id="SSF51306">
    <property type="entry name" value="LexA/Signal peptidase"/>
    <property type="match status" value="1"/>
</dbReference>
<dbReference type="CDD" id="cd06529">
    <property type="entry name" value="S24_LexA-like"/>
    <property type="match status" value="1"/>
</dbReference>
<dbReference type="Pfam" id="PF01381">
    <property type="entry name" value="HTH_3"/>
    <property type="match status" value="1"/>
</dbReference>
<dbReference type="SMART" id="SM00530">
    <property type="entry name" value="HTH_XRE"/>
    <property type="match status" value="1"/>
</dbReference>
<dbReference type="PATRIC" id="fig|188932.3.peg.2443"/>
<name>A0A127VE87_9SPHI</name>
<organism evidence="3 4">
    <name type="scientific">Pedobacter cryoconitis</name>
    <dbReference type="NCBI Taxonomy" id="188932"/>
    <lineage>
        <taxon>Bacteria</taxon>
        <taxon>Pseudomonadati</taxon>
        <taxon>Bacteroidota</taxon>
        <taxon>Sphingobacteriia</taxon>
        <taxon>Sphingobacteriales</taxon>
        <taxon>Sphingobacteriaceae</taxon>
        <taxon>Pedobacter</taxon>
    </lineage>
</organism>
<reference evidence="3 4" key="1">
    <citation type="submission" date="2016-03" db="EMBL/GenBank/DDBJ databases">
        <title>Complete genome sequence of Pedobacter cryoconitis PAMC 27485.</title>
        <authorList>
            <person name="Lee J."/>
            <person name="Kim O.-S."/>
        </authorList>
    </citation>
    <scope>NUCLEOTIDE SEQUENCE [LARGE SCALE GENOMIC DNA]</scope>
    <source>
        <strain evidence="3 4">PAMC 27485</strain>
    </source>
</reference>
<dbReference type="InterPro" id="IPR010982">
    <property type="entry name" value="Lambda_DNA-bd_dom_sf"/>
</dbReference>
<dbReference type="InterPro" id="IPR039418">
    <property type="entry name" value="LexA-like"/>
</dbReference>
<keyword evidence="4" id="KW-1185">Reference proteome</keyword>